<protein>
    <submittedName>
        <fullName evidence="2">Uncharacterized protein</fullName>
    </submittedName>
</protein>
<sequence>MGEVRSHRQREYIGKYEAPPLTALPDCTQLSELETQLVTLTFPEAIAGYGDGTRAPVLREVVPPAPVANVQAEETAPAVSGMAVTLTTRSSRRGGRLGDRGRNTRTEDRIYVAGTSHSQLSLAHDNSRMQHGRTIGVEVSRE</sequence>
<evidence type="ECO:0000313" key="3">
    <source>
        <dbReference type="EMBL" id="RQM13112.1"/>
    </source>
</evidence>
<dbReference type="Proteomes" id="UP000282087">
    <property type="component" value="Unassembled WGS sequence"/>
</dbReference>
<feature type="region of interest" description="Disordered" evidence="1">
    <location>
        <begin position="79"/>
        <end position="105"/>
    </location>
</feature>
<evidence type="ECO:0000256" key="1">
    <source>
        <dbReference type="SAM" id="MobiDB-lite"/>
    </source>
</evidence>
<keyword evidence="4" id="KW-1185">Reference proteome</keyword>
<dbReference type="Proteomes" id="UP000286097">
    <property type="component" value="Unassembled WGS sequence"/>
</dbReference>
<evidence type="ECO:0000313" key="2">
    <source>
        <dbReference type="EMBL" id="RMX63867.1"/>
    </source>
</evidence>
<dbReference type="AlphaFoldDB" id="A0A3M6VBX7"/>
<feature type="compositionally biased region" description="Basic and acidic residues" evidence="1">
    <location>
        <begin position="96"/>
        <end position="105"/>
    </location>
</feature>
<comment type="caution">
    <text evidence="2">The sequence shown here is derived from an EMBL/GenBank/DDBJ whole genome shotgun (WGS) entry which is preliminary data.</text>
</comment>
<dbReference type="VEuPathDB" id="FungiDB:DD237_007242"/>
<gene>
    <name evidence="3" type="ORF">DD237_007242</name>
    <name evidence="2" type="ORF">DD238_006976</name>
</gene>
<dbReference type="EMBL" id="QLLG01000356">
    <property type="protein sequence ID" value="RMX63867.1"/>
    <property type="molecule type" value="Genomic_DNA"/>
</dbReference>
<accession>A0A3M6VBX7</accession>
<evidence type="ECO:0000313" key="5">
    <source>
        <dbReference type="Proteomes" id="UP000286097"/>
    </source>
</evidence>
<evidence type="ECO:0000313" key="4">
    <source>
        <dbReference type="Proteomes" id="UP000282087"/>
    </source>
</evidence>
<name>A0A3M6VBX7_9STRA</name>
<proteinExistence type="predicted"/>
<organism evidence="2 4">
    <name type="scientific">Peronospora effusa</name>
    <dbReference type="NCBI Taxonomy" id="542832"/>
    <lineage>
        <taxon>Eukaryota</taxon>
        <taxon>Sar</taxon>
        <taxon>Stramenopiles</taxon>
        <taxon>Oomycota</taxon>
        <taxon>Peronosporomycetes</taxon>
        <taxon>Peronosporales</taxon>
        <taxon>Peronosporaceae</taxon>
        <taxon>Peronospora</taxon>
    </lineage>
</organism>
<reference evidence="4 5" key="1">
    <citation type="submission" date="2018-06" db="EMBL/GenBank/DDBJ databases">
        <title>Comparative genomics of downy mildews reveals potential adaptations to biotrophy.</title>
        <authorList>
            <person name="Fletcher K."/>
            <person name="Klosterman S.J."/>
            <person name="Derevnina L."/>
            <person name="Martin F."/>
            <person name="Koike S."/>
            <person name="Reyes Chin-Wo S."/>
            <person name="Mou B."/>
            <person name="Michelmore R."/>
        </authorList>
    </citation>
    <scope>NUCLEOTIDE SEQUENCE [LARGE SCALE GENOMIC DNA]</scope>
    <source>
        <strain evidence="3 5">R13</strain>
        <strain evidence="2 4">R14</strain>
    </source>
</reference>
<dbReference type="EMBL" id="QKXF01000286">
    <property type="protein sequence ID" value="RQM13112.1"/>
    <property type="molecule type" value="Genomic_DNA"/>
</dbReference>